<name>A0ABT8AXV0_9HYPH</name>
<keyword evidence="2" id="KW-0479">Metal-binding</keyword>
<proteinExistence type="inferred from homology"/>
<dbReference type="Gene3D" id="3.40.50.10310">
    <property type="entry name" value="Creatininase"/>
    <property type="match status" value="1"/>
</dbReference>
<evidence type="ECO:0000256" key="1">
    <source>
        <dbReference type="ARBA" id="ARBA00001947"/>
    </source>
</evidence>
<evidence type="ECO:0000256" key="2">
    <source>
        <dbReference type="ARBA" id="ARBA00022723"/>
    </source>
</evidence>
<dbReference type="SUPFAM" id="SSF102215">
    <property type="entry name" value="Creatininase"/>
    <property type="match status" value="1"/>
</dbReference>
<protein>
    <submittedName>
        <fullName evidence="6">Creatininase family protein</fullName>
    </submittedName>
</protein>
<reference evidence="7" key="1">
    <citation type="journal article" date="2019" name="Int. J. Syst. Evol. Microbiol.">
        <title>The Global Catalogue of Microorganisms (GCM) 10K type strain sequencing project: providing services to taxonomists for standard genome sequencing and annotation.</title>
        <authorList>
            <consortium name="The Broad Institute Genomics Platform"/>
            <consortium name="The Broad Institute Genome Sequencing Center for Infectious Disease"/>
            <person name="Wu L."/>
            <person name="Ma J."/>
        </authorList>
    </citation>
    <scope>NUCLEOTIDE SEQUENCE [LARGE SCALE GENOMIC DNA]</scope>
    <source>
        <strain evidence="7">CECT 7806</strain>
    </source>
</reference>
<sequence length="264" mass="27735">MAMRLWSDLTTDDFSSRDMRRAIAVLPVAAVEQHGPHLPLSTDCDIAEGYLARVRARAPADLDVLQLPVQAVGKSDEHDAFPGTLSLETGTGLAAWTGLGAAVHRAGCRKLVIVTSHGGNSALIDLVAGELRARFGMVAVTTAWARFGYPDGLFPAAEIAHGIHAGGVETALMLALRPDLVRTDRIADFPPRTLAMARDFTHLRAGRPAAFAWKAGDLHPSGALGDARIGTAEAGRAALDHAAAAFIALLHDVDAFELDGSGQA</sequence>
<dbReference type="EMBL" id="JAUFPT010000115">
    <property type="protein sequence ID" value="MDN3574792.1"/>
    <property type="molecule type" value="Genomic_DNA"/>
</dbReference>
<comment type="cofactor">
    <cofactor evidence="1">
        <name>Zn(2+)</name>
        <dbReference type="ChEBI" id="CHEBI:29105"/>
    </cofactor>
</comment>
<dbReference type="InterPro" id="IPR024087">
    <property type="entry name" value="Creatininase-like_sf"/>
</dbReference>
<dbReference type="Proteomes" id="UP001244297">
    <property type="component" value="Unassembled WGS sequence"/>
</dbReference>
<dbReference type="InterPro" id="IPR003785">
    <property type="entry name" value="Creatininase/forma_Hydrolase"/>
</dbReference>
<gene>
    <name evidence="6" type="ORF">QWZ18_29885</name>
</gene>
<evidence type="ECO:0000256" key="4">
    <source>
        <dbReference type="ARBA" id="ARBA00022833"/>
    </source>
</evidence>
<evidence type="ECO:0000313" key="7">
    <source>
        <dbReference type="Proteomes" id="UP001244297"/>
    </source>
</evidence>
<evidence type="ECO:0000256" key="3">
    <source>
        <dbReference type="ARBA" id="ARBA00022801"/>
    </source>
</evidence>
<keyword evidence="7" id="KW-1185">Reference proteome</keyword>
<dbReference type="Pfam" id="PF02633">
    <property type="entry name" value="Creatininase"/>
    <property type="match status" value="1"/>
</dbReference>
<evidence type="ECO:0000256" key="5">
    <source>
        <dbReference type="ARBA" id="ARBA00024029"/>
    </source>
</evidence>
<dbReference type="RefSeq" id="WP_238287202.1">
    <property type="nucleotide sequence ID" value="NZ_BPQS01000009.1"/>
</dbReference>
<dbReference type="PANTHER" id="PTHR35005">
    <property type="entry name" value="3-DEHYDRO-SCYLLO-INOSOSE HYDROLASE"/>
    <property type="match status" value="1"/>
</dbReference>
<keyword evidence="3" id="KW-0378">Hydrolase</keyword>
<accession>A0ABT8AXV0</accession>
<dbReference type="PANTHER" id="PTHR35005:SF1">
    <property type="entry name" value="2-AMINO-5-FORMYLAMINO-6-RIBOSYLAMINOPYRIMIDIN-4(3H)-ONE 5'-MONOPHOSPHATE DEFORMYLASE"/>
    <property type="match status" value="1"/>
</dbReference>
<keyword evidence="4" id="KW-0862">Zinc</keyword>
<comment type="caution">
    <text evidence="6">The sequence shown here is derived from an EMBL/GenBank/DDBJ whole genome shotgun (WGS) entry which is preliminary data.</text>
</comment>
<evidence type="ECO:0000313" key="6">
    <source>
        <dbReference type="EMBL" id="MDN3574792.1"/>
    </source>
</evidence>
<comment type="similarity">
    <text evidence="5">Belongs to the creatininase superfamily.</text>
</comment>
<organism evidence="6 7">
    <name type="scientific">Methylobacterium longum</name>
    <dbReference type="NCBI Taxonomy" id="767694"/>
    <lineage>
        <taxon>Bacteria</taxon>
        <taxon>Pseudomonadati</taxon>
        <taxon>Pseudomonadota</taxon>
        <taxon>Alphaproteobacteria</taxon>
        <taxon>Hyphomicrobiales</taxon>
        <taxon>Methylobacteriaceae</taxon>
        <taxon>Methylobacterium</taxon>
    </lineage>
</organism>